<keyword evidence="10" id="KW-0001">2Fe-2S</keyword>
<dbReference type="InterPro" id="IPR000192">
    <property type="entry name" value="Aminotrans_V_dom"/>
</dbReference>
<dbReference type="Pfam" id="PF00266">
    <property type="entry name" value="Aminotran_5"/>
    <property type="match status" value="1"/>
</dbReference>
<evidence type="ECO:0000256" key="2">
    <source>
        <dbReference type="ARBA" id="ARBA00006490"/>
    </source>
</evidence>
<dbReference type="GO" id="GO:0051537">
    <property type="term" value="F:2 iron, 2 sulfur cluster binding"/>
    <property type="evidence" value="ECO:0007669"/>
    <property type="project" value="UniProtKB-UniRule"/>
</dbReference>
<comment type="function">
    <text evidence="10">Master enzyme that delivers sulfur to a number of partners involved in Fe-S cluster assembly, tRNA modification or cofactor biosynthesis. Catalyzes the removal of elemental sulfur atoms from cysteine to produce alanine. Functions as a sulfur delivery protein for Fe-S cluster synthesis onto IscU, an Fe-S scaffold assembly protein, as well as other S acceptor proteins.</text>
</comment>
<feature type="binding site" evidence="10">
    <location>
        <begin position="72"/>
        <end position="73"/>
    </location>
    <ligand>
        <name>pyridoxal 5'-phosphate</name>
        <dbReference type="ChEBI" id="CHEBI:597326"/>
    </ligand>
</feature>
<comment type="similarity">
    <text evidence="2 10">Belongs to the class-V pyridoxal-phosphate-dependent aminotransferase family. NifS/IscS subfamily.</text>
</comment>
<feature type="binding site" evidence="10">
    <location>
        <begin position="201"/>
        <end position="203"/>
    </location>
    <ligand>
        <name>pyridoxal 5'-phosphate</name>
        <dbReference type="ChEBI" id="CHEBI:597326"/>
    </ligand>
</feature>
<keyword evidence="7 10" id="KW-0408">Iron</keyword>
<evidence type="ECO:0000313" key="15">
    <source>
        <dbReference type="Proteomes" id="UP000449710"/>
    </source>
</evidence>
<comment type="pathway">
    <text evidence="10">Cofactor biosynthesis; iron-sulfur cluster biosynthesis.</text>
</comment>
<dbReference type="InterPro" id="IPR010240">
    <property type="entry name" value="Cys_deSase_IscS"/>
</dbReference>
<feature type="binding site" evidence="10">
    <location>
        <position position="153"/>
    </location>
    <ligand>
        <name>pyridoxal 5'-phosphate</name>
        <dbReference type="ChEBI" id="CHEBI:597326"/>
    </ligand>
</feature>
<keyword evidence="4 10" id="KW-0808">Transferase</keyword>
<proteinExistence type="inferred from homology"/>
<dbReference type="InterPro" id="IPR015422">
    <property type="entry name" value="PyrdxlP-dep_Trfase_small"/>
</dbReference>
<dbReference type="InterPro" id="IPR018247">
    <property type="entry name" value="EF_Hand_1_Ca_BS"/>
</dbReference>
<dbReference type="GO" id="GO:0005509">
    <property type="term" value="F:calcium ion binding"/>
    <property type="evidence" value="ECO:0007669"/>
    <property type="project" value="InterPro"/>
</dbReference>
<feature type="domain" description="EF-hand" evidence="13">
    <location>
        <begin position="122"/>
        <end position="145"/>
    </location>
</feature>
<keyword evidence="6 10" id="KW-0663">Pyridoxal phosphate</keyword>
<accession>A0AA43XIU5</accession>
<dbReference type="InterPro" id="IPR016454">
    <property type="entry name" value="Cysteine_dSase"/>
</dbReference>
<dbReference type="PROSITE" id="PS50222">
    <property type="entry name" value="EF_HAND_2"/>
    <property type="match status" value="1"/>
</dbReference>
<dbReference type="SUPFAM" id="SSF53383">
    <property type="entry name" value="PLP-dependent transferases"/>
    <property type="match status" value="1"/>
</dbReference>
<dbReference type="InterPro" id="IPR015424">
    <property type="entry name" value="PyrdxlP-dep_Trfase"/>
</dbReference>
<keyword evidence="12" id="KW-0175">Coiled coil</keyword>
<dbReference type="InterPro" id="IPR020578">
    <property type="entry name" value="Aminotrans_V_PyrdxlP_BS"/>
</dbReference>
<dbReference type="InterPro" id="IPR015421">
    <property type="entry name" value="PyrdxlP-dep_Trfase_major"/>
</dbReference>
<dbReference type="RefSeq" id="WP_160719207.1">
    <property type="nucleotide sequence ID" value="NZ_SUMG01000003.1"/>
</dbReference>
<comment type="catalytic activity">
    <reaction evidence="9 10">
        <text>(sulfur carrier)-H + L-cysteine = (sulfur carrier)-SH + L-alanine</text>
        <dbReference type="Rhea" id="RHEA:43892"/>
        <dbReference type="Rhea" id="RHEA-COMP:14737"/>
        <dbReference type="Rhea" id="RHEA-COMP:14739"/>
        <dbReference type="ChEBI" id="CHEBI:29917"/>
        <dbReference type="ChEBI" id="CHEBI:35235"/>
        <dbReference type="ChEBI" id="CHEBI:57972"/>
        <dbReference type="ChEBI" id="CHEBI:64428"/>
        <dbReference type="EC" id="2.8.1.7"/>
    </reaction>
</comment>
<keyword evidence="8 10" id="KW-0411">Iron-sulfur</keyword>
<name>A0AA43XIU5_9CLOT</name>
<evidence type="ECO:0000256" key="12">
    <source>
        <dbReference type="SAM" id="Coils"/>
    </source>
</evidence>
<dbReference type="EMBL" id="SUMG01000003">
    <property type="protein sequence ID" value="NBG87625.1"/>
    <property type="molecule type" value="Genomic_DNA"/>
</dbReference>
<dbReference type="EC" id="2.8.1.7" evidence="10"/>
<protein>
    <recommendedName>
        <fullName evidence="10">Cysteine desulfurase IscS</fullName>
        <ecNumber evidence="10">2.8.1.7</ecNumber>
    </recommendedName>
</protein>
<comment type="subcellular location">
    <subcellularLocation>
        <location evidence="10">Cytoplasm</location>
    </subcellularLocation>
</comment>
<comment type="subunit">
    <text evidence="10">Homodimer. Forms a heterotetramer with IscU, interacts with other sulfur acceptors.</text>
</comment>
<dbReference type="Proteomes" id="UP000449710">
    <property type="component" value="Unassembled WGS sequence"/>
</dbReference>
<dbReference type="InterPro" id="IPR002048">
    <property type="entry name" value="EF_hand_dom"/>
</dbReference>
<feature type="binding site" evidence="10">
    <location>
        <position position="181"/>
    </location>
    <ligand>
        <name>pyridoxal 5'-phosphate</name>
        <dbReference type="ChEBI" id="CHEBI:597326"/>
    </ligand>
</feature>
<dbReference type="PIRSF" id="PIRSF005572">
    <property type="entry name" value="NifS"/>
    <property type="match status" value="1"/>
</dbReference>
<dbReference type="PANTHER" id="PTHR11601">
    <property type="entry name" value="CYSTEINE DESULFURYLASE FAMILY MEMBER"/>
    <property type="match status" value="1"/>
</dbReference>
<evidence type="ECO:0000256" key="10">
    <source>
        <dbReference type="HAMAP-Rule" id="MF_00331"/>
    </source>
</evidence>
<feature type="active site" description="Cysteine persulfide intermediate" evidence="10">
    <location>
        <position position="327"/>
    </location>
</feature>
<evidence type="ECO:0000256" key="5">
    <source>
        <dbReference type="ARBA" id="ARBA00022723"/>
    </source>
</evidence>
<dbReference type="HAMAP" id="MF_00331">
    <property type="entry name" value="Cys_desulf_IscS"/>
    <property type="match status" value="1"/>
</dbReference>
<evidence type="ECO:0000256" key="9">
    <source>
        <dbReference type="ARBA" id="ARBA00050776"/>
    </source>
</evidence>
<dbReference type="PROSITE" id="PS00595">
    <property type="entry name" value="AA_TRANSFER_CLASS_5"/>
    <property type="match status" value="1"/>
</dbReference>
<organism evidence="14 15">
    <name type="scientific">Isachenkonia alkalipeptolytica</name>
    <dbReference type="NCBI Taxonomy" id="2565777"/>
    <lineage>
        <taxon>Bacteria</taxon>
        <taxon>Bacillati</taxon>
        <taxon>Bacillota</taxon>
        <taxon>Clostridia</taxon>
        <taxon>Eubacteriales</taxon>
        <taxon>Clostridiaceae</taxon>
        <taxon>Isachenkonia</taxon>
    </lineage>
</organism>
<feature type="binding site" evidence="10">
    <location>
        <position position="239"/>
    </location>
    <ligand>
        <name>pyridoxal 5'-phosphate</name>
        <dbReference type="ChEBI" id="CHEBI:597326"/>
    </ligand>
</feature>
<feature type="coiled-coil region" evidence="12">
    <location>
        <begin position="249"/>
        <end position="276"/>
    </location>
</feature>
<feature type="modified residue" description="N6-(pyridoxal phosphate)lysine" evidence="10">
    <location>
        <position position="204"/>
    </location>
</feature>
<evidence type="ECO:0000256" key="4">
    <source>
        <dbReference type="ARBA" id="ARBA00022679"/>
    </source>
</evidence>
<sequence length="394" mass="43831">MKKRVYMDYSATAPMREKVLEEMMDFMKTEYGNPSSLHSFGRESKNAVDTARDRIAKTLNAKSREIYFTGGGSESDNWAIKGYAFANRNKGNHIITTKIEHHAVLYAVEYLEKEHGFTATYLDVDEDGLIDLEELKNAITDETILITVMFANNEIGTIQPIKEIGAIARERKVAFHTDGVQIYGNGKVDVEELNIDMLSLSAHKIHGPKGIGALYIRPGIRLHNLIHGGAQERKKRAGTENVPGIVGFGKAAELAHENLEERIQEKTRLRDKLIDGILETIPHTLLNGHRTKRLPNNTNISFRYIEGESLLLSLDMVGIAASSGSACTSGSLDPSHVLLSLGLTHEVAHGSLRLTIGVYNTEEEVDYVLEQLPPIVERLRQMSPLYEEIQGGNQ</sequence>
<evidence type="ECO:0000256" key="8">
    <source>
        <dbReference type="ARBA" id="ARBA00023014"/>
    </source>
</evidence>
<evidence type="ECO:0000259" key="13">
    <source>
        <dbReference type="PROSITE" id="PS50222"/>
    </source>
</evidence>
<dbReference type="GO" id="GO:0044571">
    <property type="term" value="P:[2Fe-2S] cluster assembly"/>
    <property type="evidence" value="ECO:0007669"/>
    <property type="project" value="UniProtKB-UniRule"/>
</dbReference>
<evidence type="ECO:0000256" key="1">
    <source>
        <dbReference type="ARBA" id="ARBA00001933"/>
    </source>
</evidence>
<evidence type="ECO:0000256" key="3">
    <source>
        <dbReference type="ARBA" id="ARBA00022490"/>
    </source>
</evidence>
<dbReference type="PANTHER" id="PTHR11601:SF34">
    <property type="entry name" value="CYSTEINE DESULFURASE"/>
    <property type="match status" value="1"/>
</dbReference>
<dbReference type="Gene3D" id="3.40.640.10">
    <property type="entry name" value="Type I PLP-dependent aspartate aminotransferase-like (Major domain)"/>
    <property type="match status" value="1"/>
</dbReference>
<evidence type="ECO:0000256" key="7">
    <source>
        <dbReference type="ARBA" id="ARBA00023004"/>
    </source>
</evidence>
<dbReference type="Gene3D" id="3.90.1150.10">
    <property type="entry name" value="Aspartate Aminotransferase, domain 1"/>
    <property type="match status" value="1"/>
</dbReference>
<reference evidence="14 15" key="1">
    <citation type="submission" date="2019-04" db="EMBL/GenBank/DDBJ databases">
        <title>Isachenkonia alkalipeptolytica gen. nov. sp. nov. a new anaerobic, alkiliphilic organothrophic bacterium capable to reduce synthesized ferrihydrite isolated from a soda lake.</title>
        <authorList>
            <person name="Toshchakov S.V."/>
            <person name="Zavarzina D.G."/>
            <person name="Zhilina T.N."/>
            <person name="Kostrikina N.A."/>
            <person name="Kublanov I.V."/>
        </authorList>
    </citation>
    <scope>NUCLEOTIDE SEQUENCE [LARGE SCALE GENOMIC DNA]</scope>
    <source>
        <strain evidence="14 15">Z-1701</strain>
    </source>
</reference>
<evidence type="ECO:0000313" key="14">
    <source>
        <dbReference type="EMBL" id="NBG87625.1"/>
    </source>
</evidence>
<dbReference type="GO" id="GO:1990221">
    <property type="term" value="C:L-cysteine desulfurase complex"/>
    <property type="evidence" value="ECO:0007669"/>
    <property type="project" value="UniProtKB-ARBA"/>
</dbReference>
<keyword evidence="3 10" id="KW-0963">Cytoplasm</keyword>
<evidence type="ECO:0000256" key="11">
    <source>
        <dbReference type="RuleBase" id="RU004504"/>
    </source>
</evidence>
<dbReference type="GO" id="GO:0030170">
    <property type="term" value="F:pyridoxal phosphate binding"/>
    <property type="evidence" value="ECO:0007669"/>
    <property type="project" value="UniProtKB-UniRule"/>
</dbReference>
<evidence type="ECO:0000256" key="6">
    <source>
        <dbReference type="ARBA" id="ARBA00022898"/>
    </source>
</evidence>
<dbReference type="GO" id="GO:0006520">
    <property type="term" value="P:amino acid metabolic process"/>
    <property type="evidence" value="ECO:0007669"/>
    <property type="project" value="InterPro"/>
</dbReference>
<gene>
    <name evidence="14" type="primary">nifS</name>
    <name evidence="10" type="synonym">iscS</name>
    <name evidence="14" type="ORF">ISALK_03840</name>
</gene>
<dbReference type="NCBIfam" id="TIGR03402">
    <property type="entry name" value="FeS_nifS"/>
    <property type="match status" value="1"/>
</dbReference>
<dbReference type="InterPro" id="IPR017772">
    <property type="entry name" value="Cys_deSase_NifS_bac/arc"/>
</dbReference>
<dbReference type="Gene3D" id="1.10.260.50">
    <property type="match status" value="1"/>
</dbReference>
<comment type="caution">
    <text evidence="14">The sequence shown here is derived from an EMBL/GenBank/DDBJ whole genome shotgun (WGS) entry which is preliminary data.</text>
</comment>
<keyword evidence="15" id="KW-1185">Reference proteome</keyword>
<dbReference type="PROSITE" id="PS00018">
    <property type="entry name" value="EF_HAND_1"/>
    <property type="match status" value="1"/>
</dbReference>
<dbReference type="FunFam" id="3.40.640.10:FF:000084">
    <property type="entry name" value="IscS-like cysteine desulfurase"/>
    <property type="match status" value="1"/>
</dbReference>
<dbReference type="NCBIfam" id="NF002806">
    <property type="entry name" value="PRK02948.1"/>
    <property type="match status" value="1"/>
</dbReference>
<feature type="binding site" description="via persulfide group" evidence="10">
    <location>
        <position position="327"/>
    </location>
    <ligand>
        <name>[2Fe-2S] cluster</name>
        <dbReference type="ChEBI" id="CHEBI:190135"/>
        <note>ligand shared with IscU</note>
    </ligand>
</feature>
<dbReference type="GO" id="GO:0031071">
    <property type="term" value="F:cysteine desulfurase activity"/>
    <property type="evidence" value="ECO:0007669"/>
    <property type="project" value="UniProtKB-UniRule"/>
</dbReference>
<comment type="cofactor">
    <cofactor evidence="1 10 11">
        <name>pyridoxal 5'-phosphate</name>
        <dbReference type="ChEBI" id="CHEBI:597326"/>
    </cofactor>
</comment>
<dbReference type="AlphaFoldDB" id="A0AA43XIU5"/>
<keyword evidence="5 10" id="KW-0479">Metal-binding</keyword>